<feature type="region of interest" description="Disordered" evidence="1">
    <location>
        <begin position="268"/>
        <end position="301"/>
    </location>
</feature>
<proteinExistence type="predicted"/>
<feature type="compositionally biased region" description="Basic and acidic residues" evidence="1">
    <location>
        <begin position="271"/>
        <end position="282"/>
    </location>
</feature>
<comment type="caution">
    <text evidence="2">The sequence shown here is derived from an EMBL/GenBank/DDBJ whole genome shotgun (WGS) entry which is preliminary data.</text>
</comment>
<protein>
    <submittedName>
        <fullName evidence="2">Uncharacterized protein</fullName>
    </submittedName>
</protein>
<feature type="region of interest" description="Disordered" evidence="1">
    <location>
        <begin position="320"/>
        <end position="343"/>
    </location>
</feature>
<sequence length="343" mass="37775">MMGDKFQGRFRRILVDGRERLRQASRSPVVNTVPVIMVIPDRTISGSAPQPRRIDPIRTEANRTEAMTSTTSTVCKELFTVPEQVNLTKKNLEDAHLEDLIFRHFEAALDPPSSKDRSNEEHTTQPTGKEGGSMQEQPSSPKEPQFTPVKGRPGRSFPAKEDSLSPKPLNQSNPFSALDLGGGVQPQEPEDVVAPNPNTDSGNPVNLSADKHPQTNITDSQPSEKDQNNGSSSLETLDPSNLAQLGNWTEVTDSDEYMVETAVAGPRGIKGRLEADNQHTSERGNVAKRRQREREPEIREDTSRALAIISGTQQYNVTIPTRAQHAVGGDVTRSRPWRSTSTT</sequence>
<dbReference type="Proteomes" id="UP001633002">
    <property type="component" value="Unassembled WGS sequence"/>
</dbReference>
<feature type="region of interest" description="Disordered" evidence="1">
    <location>
        <begin position="109"/>
        <end position="254"/>
    </location>
</feature>
<feature type="compositionally biased region" description="Polar residues" evidence="1">
    <location>
        <begin position="228"/>
        <end position="251"/>
    </location>
</feature>
<keyword evidence="3" id="KW-1185">Reference proteome</keyword>
<dbReference type="EMBL" id="JBJQOH010000004">
    <property type="protein sequence ID" value="KAL3689637.1"/>
    <property type="molecule type" value="Genomic_DNA"/>
</dbReference>
<evidence type="ECO:0000256" key="1">
    <source>
        <dbReference type="SAM" id="MobiDB-lite"/>
    </source>
</evidence>
<name>A0ABD3HGS3_9MARC</name>
<gene>
    <name evidence="2" type="ORF">R1sor_015946</name>
</gene>
<feature type="compositionally biased region" description="Polar residues" evidence="1">
    <location>
        <begin position="196"/>
        <end position="206"/>
    </location>
</feature>
<feature type="compositionally biased region" description="Basic and acidic residues" evidence="1">
    <location>
        <begin position="292"/>
        <end position="301"/>
    </location>
</feature>
<dbReference type="AlphaFoldDB" id="A0ABD3HGS3"/>
<accession>A0ABD3HGS3</accession>
<feature type="compositionally biased region" description="Basic and acidic residues" evidence="1">
    <location>
        <begin position="109"/>
        <end position="123"/>
    </location>
</feature>
<organism evidence="2 3">
    <name type="scientific">Riccia sorocarpa</name>
    <dbReference type="NCBI Taxonomy" id="122646"/>
    <lineage>
        <taxon>Eukaryota</taxon>
        <taxon>Viridiplantae</taxon>
        <taxon>Streptophyta</taxon>
        <taxon>Embryophyta</taxon>
        <taxon>Marchantiophyta</taxon>
        <taxon>Marchantiopsida</taxon>
        <taxon>Marchantiidae</taxon>
        <taxon>Marchantiales</taxon>
        <taxon>Ricciaceae</taxon>
        <taxon>Riccia</taxon>
    </lineage>
</organism>
<reference evidence="2 3" key="1">
    <citation type="submission" date="2024-09" db="EMBL/GenBank/DDBJ databases">
        <title>Chromosome-scale assembly of Riccia sorocarpa.</title>
        <authorList>
            <person name="Paukszto L."/>
        </authorList>
    </citation>
    <scope>NUCLEOTIDE SEQUENCE [LARGE SCALE GENOMIC DNA]</scope>
    <source>
        <strain evidence="2">LP-2024</strain>
        <tissue evidence="2">Aerial parts of the thallus</tissue>
    </source>
</reference>
<evidence type="ECO:0000313" key="2">
    <source>
        <dbReference type="EMBL" id="KAL3689637.1"/>
    </source>
</evidence>
<evidence type="ECO:0000313" key="3">
    <source>
        <dbReference type="Proteomes" id="UP001633002"/>
    </source>
</evidence>